<evidence type="ECO:0000313" key="1">
    <source>
        <dbReference type="EMBL" id="MPN29003.1"/>
    </source>
</evidence>
<protein>
    <submittedName>
        <fullName evidence="1">Uncharacterized protein</fullName>
    </submittedName>
</protein>
<gene>
    <name evidence="1" type="ORF">SDC9_176451</name>
</gene>
<dbReference type="EMBL" id="VSSQ01079495">
    <property type="protein sequence ID" value="MPN29003.1"/>
    <property type="molecule type" value="Genomic_DNA"/>
</dbReference>
<proteinExistence type="predicted"/>
<comment type="caution">
    <text evidence="1">The sequence shown here is derived from an EMBL/GenBank/DDBJ whole genome shotgun (WGS) entry which is preliminary data.</text>
</comment>
<reference evidence="1" key="1">
    <citation type="submission" date="2019-08" db="EMBL/GenBank/DDBJ databases">
        <authorList>
            <person name="Kucharzyk K."/>
            <person name="Murdoch R.W."/>
            <person name="Higgins S."/>
            <person name="Loffler F."/>
        </authorList>
    </citation>
    <scope>NUCLEOTIDE SEQUENCE</scope>
</reference>
<name>A0A645GZE8_9ZZZZ</name>
<organism evidence="1">
    <name type="scientific">bioreactor metagenome</name>
    <dbReference type="NCBI Taxonomy" id="1076179"/>
    <lineage>
        <taxon>unclassified sequences</taxon>
        <taxon>metagenomes</taxon>
        <taxon>ecological metagenomes</taxon>
    </lineage>
</organism>
<dbReference type="AlphaFoldDB" id="A0A645GZE8"/>
<sequence length="144" mass="15297">MLVPSIESLEGFHTGGTASVPFTILGAARDDLAVLGIIQKSDIKVEKKINNAIPSLKNSGGAFAWGYAHGERLADALDVVARASAMADKLGSDVGINADELTKAAEELRQVGEISLVMPTIDEGSLKWTIPQDTDEESEEKTEM</sequence>
<accession>A0A645GZE8</accession>